<evidence type="ECO:0000256" key="7">
    <source>
        <dbReference type="SAM" id="Phobius"/>
    </source>
</evidence>
<dbReference type="InterPro" id="IPR011527">
    <property type="entry name" value="ABC1_TM_dom"/>
</dbReference>
<dbReference type="InterPro" id="IPR027417">
    <property type="entry name" value="P-loop_NTPase"/>
</dbReference>
<dbReference type="InterPro" id="IPR039421">
    <property type="entry name" value="Type_1_exporter"/>
</dbReference>
<feature type="domain" description="ABC transporter" evidence="8">
    <location>
        <begin position="337"/>
        <end position="572"/>
    </location>
</feature>
<name>A0ABQ4L3F2_SIMTE</name>
<feature type="transmembrane region" description="Helical" evidence="7">
    <location>
        <begin position="63"/>
        <end position="89"/>
    </location>
</feature>
<keyword evidence="6 7" id="KW-0472">Membrane</keyword>
<sequence>METTHKKSGSSFIQLIKIGKPAIGVLGFAILLSLLETGASLIVPLFTKNLVDQVAKSGIEMSLILLLLGAFIIQTISGGVSFYLMSYIGEQFVSNIRKRLWDHILELPIPYFDKHQSGETMSRVTQDTNTVKMLITNHLVSSVSGIVSIIGALIILIMIDWKMTLIMLCSIPISMIVLFPLGRKVYSISKQTQDELASFNAHLGRVLSDIRLVKSYNGQLLERKKGYKGIQELFRFGLKEAKIQAIVSPFMTTILMVVLVILIGYGGARVASGDLTAGSLVAIIIYMFQIVIPFSQLATFFTNYQKAMGATERIQDLLNLSIERDHNQGKTNHEETIIFDRISFGYESGKTILKDLSFQIEPGQTVAFVGPSGSGKTTIFSLIERFYEPQHGSINIGNMDIQKLQLTNWREKIGYVSQESPIMSGTIKDNICYGLQKSVDEAEIRQAAELANAAGFIENLPNQYDTEVGERGMKLSGGQRQRIAIARALLRNPKILLLDEATSNLDSESEGLVQSALQHLMAGRTTLIIAHRLSTILEADQIIVIEDGTVSGAGTHRQLMESHTLYQKLFQQQMKTQAAM</sequence>
<keyword evidence="2 7" id="KW-0812">Transmembrane</keyword>
<organism evidence="10 11">
    <name type="scientific">Siminovitchia terrae</name>
    <name type="common">Bacillus terrae</name>
    <dbReference type="NCBI Taxonomy" id="1914933"/>
    <lineage>
        <taxon>Bacteria</taxon>
        <taxon>Bacillati</taxon>
        <taxon>Bacillota</taxon>
        <taxon>Bacilli</taxon>
        <taxon>Bacillales</taxon>
        <taxon>Bacillaceae</taxon>
        <taxon>Siminovitchia</taxon>
    </lineage>
</organism>
<comment type="caution">
    <text evidence="10">The sequence shown here is derived from an EMBL/GenBank/DDBJ whole genome shotgun (WGS) entry which is preliminary data.</text>
</comment>
<feature type="transmembrane region" description="Helical" evidence="7">
    <location>
        <begin position="165"/>
        <end position="182"/>
    </location>
</feature>
<comment type="subcellular location">
    <subcellularLocation>
        <location evidence="1">Cell membrane</location>
        <topology evidence="1">Multi-pass membrane protein</topology>
    </subcellularLocation>
</comment>
<dbReference type="PROSITE" id="PS00211">
    <property type="entry name" value="ABC_TRANSPORTER_1"/>
    <property type="match status" value="1"/>
</dbReference>
<dbReference type="Gene3D" id="1.20.1560.10">
    <property type="entry name" value="ABC transporter type 1, transmembrane domain"/>
    <property type="match status" value="1"/>
</dbReference>
<keyword evidence="3" id="KW-0547">Nucleotide-binding</keyword>
<evidence type="ECO:0000259" key="9">
    <source>
        <dbReference type="PROSITE" id="PS50929"/>
    </source>
</evidence>
<evidence type="ECO:0000256" key="6">
    <source>
        <dbReference type="ARBA" id="ARBA00023136"/>
    </source>
</evidence>
<evidence type="ECO:0000256" key="5">
    <source>
        <dbReference type="ARBA" id="ARBA00022989"/>
    </source>
</evidence>
<dbReference type="Pfam" id="PF00664">
    <property type="entry name" value="ABC_membrane"/>
    <property type="match status" value="1"/>
</dbReference>
<dbReference type="PANTHER" id="PTHR43394">
    <property type="entry name" value="ATP-DEPENDENT PERMEASE MDL1, MITOCHONDRIAL"/>
    <property type="match status" value="1"/>
</dbReference>
<dbReference type="SUPFAM" id="SSF90123">
    <property type="entry name" value="ABC transporter transmembrane region"/>
    <property type="match status" value="1"/>
</dbReference>
<feature type="transmembrane region" description="Helical" evidence="7">
    <location>
        <begin position="21"/>
        <end position="43"/>
    </location>
</feature>
<keyword evidence="5 7" id="KW-1133">Transmembrane helix</keyword>
<dbReference type="PROSITE" id="PS50929">
    <property type="entry name" value="ABC_TM1F"/>
    <property type="match status" value="1"/>
</dbReference>
<accession>A0ABQ4L3F2</accession>
<dbReference type="PANTHER" id="PTHR43394:SF1">
    <property type="entry name" value="ATP-BINDING CASSETTE SUB-FAMILY B MEMBER 10, MITOCHONDRIAL"/>
    <property type="match status" value="1"/>
</dbReference>
<feature type="domain" description="ABC transmembrane type-1" evidence="9">
    <location>
        <begin position="28"/>
        <end position="306"/>
    </location>
</feature>
<dbReference type="InterPro" id="IPR017871">
    <property type="entry name" value="ABC_transporter-like_CS"/>
</dbReference>
<dbReference type="SUPFAM" id="SSF52540">
    <property type="entry name" value="P-loop containing nucleoside triphosphate hydrolases"/>
    <property type="match status" value="1"/>
</dbReference>
<feature type="transmembrane region" description="Helical" evidence="7">
    <location>
        <begin position="245"/>
        <end position="268"/>
    </location>
</feature>
<evidence type="ECO:0000259" key="8">
    <source>
        <dbReference type="PROSITE" id="PS50893"/>
    </source>
</evidence>
<protein>
    <submittedName>
        <fullName evidence="10">Multidrug ABC transporter permease</fullName>
    </submittedName>
</protein>
<reference evidence="10 11" key="1">
    <citation type="submission" date="2021-03" db="EMBL/GenBank/DDBJ databases">
        <title>Antimicrobial resistance genes in bacteria isolated from Japanese honey, and their potential for conferring macrolide and lincosamide resistance in the American foulbrood pathogen Paenibacillus larvae.</title>
        <authorList>
            <person name="Okamoto M."/>
            <person name="Kumagai M."/>
            <person name="Kanamori H."/>
            <person name="Takamatsu D."/>
        </authorList>
    </citation>
    <scope>NUCLEOTIDE SEQUENCE [LARGE SCALE GENOMIC DNA]</scope>
    <source>
        <strain evidence="10 11">J6TS1</strain>
    </source>
</reference>
<dbReference type="RefSeq" id="WP_213021410.1">
    <property type="nucleotide sequence ID" value="NZ_BORJ01000015.1"/>
</dbReference>
<dbReference type="EMBL" id="BORJ01000015">
    <property type="protein sequence ID" value="GIN98517.1"/>
    <property type="molecule type" value="Genomic_DNA"/>
</dbReference>
<keyword evidence="11" id="KW-1185">Reference proteome</keyword>
<dbReference type="InterPro" id="IPR036640">
    <property type="entry name" value="ABC1_TM_sf"/>
</dbReference>
<dbReference type="InterPro" id="IPR003439">
    <property type="entry name" value="ABC_transporter-like_ATP-bd"/>
</dbReference>
<evidence type="ECO:0000256" key="3">
    <source>
        <dbReference type="ARBA" id="ARBA00022741"/>
    </source>
</evidence>
<dbReference type="Gene3D" id="3.40.50.300">
    <property type="entry name" value="P-loop containing nucleotide triphosphate hydrolases"/>
    <property type="match status" value="1"/>
</dbReference>
<evidence type="ECO:0000256" key="4">
    <source>
        <dbReference type="ARBA" id="ARBA00022840"/>
    </source>
</evidence>
<gene>
    <name evidence="10" type="ORF">J6TS1_43870</name>
</gene>
<evidence type="ECO:0000313" key="10">
    <source>
        <dbReference type="EMBL" id="GIN98517.1"/>
    </source>
</evidence>
<dbReference type="SMART" id="SM00382">
    <property type="entry name" value="AAA"/>
    <property type="match status" value="1"/>
</dbReference>
<evidence type="ECO:0000256" key="1">
    <source>
        <dbReference type="ARBA" id="ARBA00004651"/>
    </source>
</evidence>
<proteinExistence type="predicted"/>
<evidence type="ECO:0000256" key="2">
    <source>
        <dbReference type="ARBA" id="ARBA00022692"/>
    </source>
</evidence>
<dbReference type="CDD" id="cd18551">
    <property type="entry name" value="ABC_6TM_LmrA_like"/>
    <property type="match status" value="1"/>
</dbReference>
<dbReference type="Proteomes" id="UP000680670">
    <property type="component" value="Unassembled WGS sequence"/>
</dbReference>
<keyword evidence="4" id="KW-0067">ATP-binding</keyword>
<dbReference type="PROSITE" id="PS50893">
    <property type="entry name" value="ABC_TRANSPORTER_2"/>
    <property type="match status" value="1"/>
</dbReference>
<dbReference type="InterPro" id="IPR003593">
    <property type="entry name" value="AAA+_ATPase"/>
</dbReference>
<evidence type="ECO:0000313" key="11">
    <source>
        <dbReference type="Proteomes" id="UP000680670"/>
    </source>
</evidence>
<dbReference type="Pfam" id="PF00005">
    <property type="entry name" value="ABC_tran"/>
    <property type="match status" value="1"/>
</dbReference>
<feature type="transmembrane region" description="Helical" evidence="7">
    <location>
        <begin position="139"/>
        <end position="159"/>
    </location>
</feature>
<feature type="transmembrane region" description="Helical" evidence="7">
    <location>
        <begin position="280"/>
        <end position="304"/>
    </location>
</feature>